<dbReference type="OrthoDB" id="284184at2759"/>
<name>A0A167FBD2_9ASCO</name>
<dbReference type="Pfam" id="PF00561">
    <property type="entry name" value="Abhydrolase_1"/>
    <property type="match status" value="1"/>
</dbReference>
<accession>A0A167FBD2</accession>
<proteinExistence type="predicted"/>
<dbReference type="KEGG" id="slb:AWJ20_2685"/>
<dbReference type="Gene3D" id="3.40.50.1820">
    <property type="entry name" value="alpha/beta hydrolase"/>
    <property type="match status" value="1"/>
</dbReference>
<feature type="domain" description="AB hydrolase-1" evidence="1">
    <location>
        <begin position="36"/>
        <end position="260"/>
    </location>
</feature>
<evidence type="ECO:0000259" key="1">
    <source>
        <dbReference type="Pfam" id="PF00561"/>
    </source>
</evidence>
<dbReference type="RefSeq" id="XP_018737542.1">
    <property type="nucleotide sequence ID" value="XM_018879645.1"/>
</dbReference>
<organism evidence="2 3">
    <name type="scientific">Sugiyamaella lignohabitans</name>
    <dbReference type="NCBI Taxonomy" id="796027"/>
    <lineage>
        <taxon>Eukaryota</taxon>
        <taxon>Fungi</taxon>
        <taxon>Dikarya</taxon>
        <taxon>Ascomycota</taxon>
        <taxon>Saccharomycotina</taxon>
        <taxon>Dipodascomycetes</taxon>
        <taxon>Dipodascales</taxon>
        <taxon>Trichomonascaceae</taxon>
        <taxon>Sugiyamaella</taxon>
    </lineage>
</organism>
<evidence type="ECO:0000313" key="2">
    <source>
        <dbReference type="EMBL" id="ANB15065.1"/>
    </source>
</evidence>
<dbReference type="InterPro" id="IPR029058">
    <property type="entry name" value="AB_hydrolase_fold"/>
</dbReference>
<dbReference type="InterPro" id="IPR000073">
    <property type="entry name" value="AB_hydrolase_1"/>
</dbReference>
<dbReference type="GeneID" id="30034623"/>
<reference evidence="2 3" key="1">
    <citation type="submission" date="2016-02" db="EMBL/GenBank/DDBJ databases">
        <title>Complete genome sequence and transcriptome regulation of the pentose utilising yeast Sugiyamaella lignohabitans.</title>
        <authorList>
            <person name="Bellasio M."/>
            <person name="Peymann A."/>
            <person name="Valli M."/>
            <person name="Sipitzky M."/>
            <person name="Graf A."/>
            <person name="Sauer M."/>
            <person name="Marx H."/>
            <person name="Mattanovich D."/>
        </authorList>
    </citation>
    <scope>NUCLEOTIDE SEQUENCE [LARGE SCALE GENOMIC DNA]</scope>
    <source>
        <strain evidence="2 3">CBS 10342</strain>
    </source>
</reference>
<dbReference type="Proteomes" id="UP000189580">
    <property type="component" value="Chromosome b"/>
</dbReference>
<dbReference type="EMBL" id="CP014503">
    <property type="protein sequence ID" value="ANB15065.1"/>
    <property type="molecule type" value="Genomic_DNA"/>
</dbReference>
<keyword evidence="3" id="KW-1185">Reference proteome</keyword>
<dbReference type="AlphaFoldDB" id="A0A167FBD2"/>
<evidence type="ECO:0000313" key="3">
    <source>
        <dbReference type="Proteomes" id="UP000189580"/>
    </source>
</evidence>
<protein>
    <recommendedName>
        <fullName evidence="1">AB hydrolase-1 domain-containing protein</fullName>
    </recommendedName>
</protein>
<dbReference type="PANTHER" id="PTHR43329">
    <property type="entry name" value="EPOXIDE HYDROLASE"/>
    <property type="match status" value="1"/>
</dbReference>
<sequence>MSFPGFTEFSIAIEGSETPVNIFGVHKKGPSPDSAAVLLVHGFPQSHLIWHKIAPKLTEKYSVVAIDLRGYGKSSKPSSKDDSSHSLYSKRSMANDCVAVMKSLGYDRFYYIGHDRGARVGHRLCIDHPKSVIKIILLDIAPTLAMYMATDMEFATAYFHWFFLIQPSPFPETFLTSNAEFYVNNALSGQLKSSNNFVPSHVSQYINVLGTYEGAHAACEDYRAAATIDLEHDRKDVSENRKVTVPMTILWGKDGVIAKQFNGLKLWSDVADSVAGHPVSSGHYIPDDAPDDVLQTVEAFF</sequence>
<gene>
    <name evidence="2" type="ORF">AWJ20_2685</name>
</gene>
<dbReference type="SUPFAM" id="SSF53474">
    <property type="entry name" value="alpha/beta-Hydrolases"/>
    <property type="match status" value="1"/>
</dbReference>